<protein>
    <recommendedName>
        <fullName evidence="9 10">2,3-bisphosphoglycerate-independent phosphoglycerate mutase</fullName>
        <shortName evidence="9">BPG-independent PGAM</shortName>
        <shortName evidence="9">Phosphoglyceromutase</shortName>
        <shortName evidence="9">iPGM</shortName>
        <ecNumber evidence="9 10">5.4.2.12</ecNumber>
    </recommendedName>
</protein>
<accession>A0A3B9IJ53</accession>
<feature type="binding site" evidence="9 13">
    <location>
        <position position="26"/>
    </location>
    <ligand>
        <name>Mn(2+)</name>
        <dbReference type="ChEBI" id="CHEBI:29035"/>
        <label>2</label>
    </ligand>
</feature>
<dbReference type="SUPFAM" id="SSF53649">
    <property type="entry name" value="Alkaline phosphatase-like"/>
    <property type="match status" value="1"/>
</dbReference>
<feature type="domain" description="Metalloenzyme" evidence="14">
    <location>
        <begin position="19"/>
        <end position="511"/>
    </location>
</feature>
<comment type="similarity">
    <text evidence="4 9">Belongs to the BPG-independent phosphoglycerate mutase family.</text>
</comment>
<dbReference type="GO" id="GO:0005829">
    <property type="term" value="C:cytosol"/>
    <property type="evidence" value="ECO:0007669"/>
    <property type="project" value="TreeGrafter"/>
</dbReference>
<evidence type="ECO:0000256" key="5">
    <source>
        <dbReference type="ARBA" id="ARBA00022723"/>
    </source>
</evidence>
<evidence type="ECO:0000259" key="15">
    <source>
        <dbReference type="Pfam" id="PF06415"/>
    </source>
</evidence>
<feature type="binding site" evidence="9 13">
    <location>
        <position position="453"/>
    </location>
    <ligand>
        <name>Mn(2+)</name>
        <dbReference type="ChEBI" id="CHEBI:29035"/>
        <label>2</label>
    </ligand>
</feature>
<dbReference type="HAMAP" id="MF_01038">
    <property type="entry name" value="GpmI"/>
    <property type="match status" value="1"/>
</dbReference>
<dbReference type="PANTHER" id="PTHR31637:SF0">
    <property type="entry name" value="2,3-BISPHOSPHOGLYCERATE-INDEPENDENT PHOSPHOGLYCERATE MUTASE"/>
    <property type="match status" value="1"/>
</dbReference>
<dbReference type="Gene3D" id="3.40.1450.10">
    <property type="entry name" value="BPG-independent phosphoglycerate mutase, domain B"/>
    <property type="match status" value="1"/>
</dbReference>
<dbReference type="EMBL" id="DMAI01000162">
    <property type="protein sequence ID" value="HAE47894.1"/>
    <property type="molecule type" value="Genomic_DNA"/>
</dbReference>
<dbReference type="NCBIfam" id="TIGR01307">
    <property type="entry name" value="pgm_bpd_ind"/>
    <property type="match status" value="1"/>
</dbReference>
<comment type="function">
    <text evidence="2 9">Catalyzes the interconversion of 2-phosphoglycerate and 3-phosphoglycerate.</text>
</comment>
<feature type="binding site" evidence="9 13">
    <location>
        <position position="454"/>
    </location>
    <ligand>
        <name>Mn(2+)</name>
        <dbReference type="ChEBI" id="CHEBI:29035"/>
        <label>2</label>
    </ligand>
</feature>
<evidence type="ECO:0000259" key="14">
    <source>
        <dbReference type="Pfam" id="PF01676"/>
    </source>
</evidence>
<evidence type="ECO:0000256" key="1">
    <source>
        <dbReference type="ARBA" id="ARBA00000370"/>
    </source>
</evidence>
<dbReference type="InterPro" id="IPR005995">
    <property type="entry name" value="Pgm_bpd_ind"/>
</dbReference>
<evidence type="ECO:0000256" key="3">
    <source>
        <dbReference type="ARBA" id="ARBA00004798"/>
    </source>
</evidence>
<dbReference type="Pfam" id="PF01676">
    <property type="entry name" value="Metalloenzyme"/>
    <property type="match status" value="1"/>
</dbReference>
<gene>
    <name evidence="9" type="primary">gpmI</name>
    <name evidence="16" type="ORF">DCK97_10780</name>
</gene>
<dbReference type="GO" id="GO:0004619">
    <property type="term" value="F:phosphoglycerate mutase activity"/>
    <property type="evidence" value="ECO:0007669"/>
    <property type="project" value="UniProtKB-UniRule"/>
</dbReference>
<dbReference type="InterPro" id="IPR011258">
    <property type="entry name" value="BPG-indep_PGM_N"/>
</dbReference>
<keyword evidence="7 9" id="KW-0464">Manganese</keyword>
<feature type="binding site" evidence="9 12">
    <location>
        <position position="137"/>
    </location>
    <ligand>
        <name>substrate</name>
    </ligand>
</feature>
<evidence type="ECO:0000256" key="6">
    <source>
        <dbReference type="ARBA" id="ARBA00023152"/>
    </source>
</evidence>
<organism evidence="16 17">
    <name type="scientific">Tistrella mobilis</name>
    <dbReference type="NCBI Taxonomy" id="171437"/>
    <lineage>
        <taxon>Bacteria</taxon>
        <taxon>Pseudomonadati</taxon>
        <taxon>Pseudomonadota</taxon>
        <taxon>Alphaproteobacteria</taxon>
        <taxon>Geminicoccales</taxon>
        <taxon>Geminicoccaceae</taxon>
        <taxon>Tistrella</taxon>
    </lineage>
</organism>
<evidence type="ECO:0000256" key="8">
    <source>
        <dbReference type="ARBA" id="ARBA00023235"/>
    </source>
</evidence>
<dbReference type="Pfam" id="PF06415">
    <property type="entry name" value="iPGM_N"/>
    <property type="match status" value="1"/>
</dbReference>
<comment type="catalytic activity">
    <reaction evidence="1 9">
        <text>(2R)-2-phosphoglycerate = (2R)-3-phosphoglycerate</text>
        <dbReference type="Rhea" id="RHEA:15901"/>
        <dbReference type="ChEBI" id="CHEBI:58272"/>
        <dbReference type="ChEBI" id="CHEBI:58289"/>
        <dbReference type="EC" id="5.4.2.12"/>
    </reaction>
</comment>
<dbReference type="PANTHER" id="PTHR31637">
    <property type="entry name" value="2,3-BISPHOSPHOGLYCERATE-INDEPENDENT PHOSPHOGLYCERATE MUTASE"/>
    <property type="match status" value="1"/>
</dbReference>
<comment type="subunit">
    <text evidence="9">Monomer.</text>
</comment>
<feature type="binding site" evidence="9 12">
    <location>
        <begin position="269"/>
        <end position="272"/>
    </location>
    <ligand>
        <name>substrate</name>
    </ligand>
</feature>
<evidence type="ECO:0000256" key="2">
    <source>
        <dbReference type="ARBA" id="ARBA00002315"/>
    </source>
</evidence>
<keyword evidence="5 9" id="KW-0479">Metal-binding</keyword>
<feature type="binding site" evidence="9 13">
    <location>
        <position position="416"/>
    </location>
    <ligand>
        <name>Mn(2+)</name>
        <dbReference type="ChEBI" id="CHEBI:29035"/>
        <label>1</label>
    </ligand>
</feature>
<feature type="active site" description="Phosphoserine intermediate" evidence="9 11">
    <location>
        <position position="76"/>
    </location>
</feature>
<reference evidence="16 17" key="1">
    <citation type="journal article" date="2018" name="Nat. Biotechnol.">
        <title>A standardized bacterial taxonomy based on genome phylogeny substantially revises the tree of life.</title>
        <authorList>
            <person name="Parks D.H."/>
            <person name="Chuvochina M."/>
            <person name="Waite D.W."/>
            <person name="Rinke C."/>
            <person name="Skarshewski A."/>
            <person name="Chaumeil P.A."/>
            <person name="Hugenholtz P."/>
        </authorList>
    </citation>
    <scope>NUCLEOTIDE SEQUENCE [LARGE SCALE GENOMIC DNA]</scope>
    <source>
        <strain evidence="16">UBA8739</strain>
    </source>
</reference>
<evidence type="ECO:0000256" key="12">
    <source>
        <dbReference type="PIRSR" id="PIRSR001492-2"/>
    </source>
</evidence>
<keyword evidence="8 9" id="KW-0413">Isomerase</keyword>
<name>A0A3B9IJ53_9PROT</name>
<evidence type="ECO:0000256" key="4">
    <source>
        <dbReference type="ARBA" id="ARBA00008819"/>
    </source>
</evidence>
<evidence type="ECO:0000256" key="10">
    <source>
        <dbReference type="NCBIfam" id="TIGR01307"/>
    </source>
</evidence>
<feature type="binding site" evidence="9 12">
    <location>
        <position position="198"/>
    </location>
    <ligand>
        <name>substrate</name>
    </ligand>
</feature>
<dbReference type="InterPro" id="IPR017850">
    <property type="entry name" value="Alkaline_phosphatase_core_sf"/>
</dbReference>
<comment type="caution">
    <text evidence="16">The sequence shown here is derived from an EMBL/GenBank/DDBJ whole genome shotgun (WGS) entry which is preliminary data.</text>
</comment>
<dbReference type="GO" id="GO:0030145">
    <property type="term" value="F:manganese ion binding"/>
    <property type="evidence" value="ECO:0007669"/>
    <property type="project" value="UniProtKB-UniRule"/>
</dbReference>
<dbReference type="GO" id="GO:0006096">
    <property type="term" value="P:glycolytic process"/>
    <property type="evidence" value="ECO:0007669"/>
    <property type="project" value="UniProtKB-UniRule"/>
</dbReference>
<dbReference type="AlphaFoldDB" id="A0A3B9IJ53"/>
<proteinExistence type="inferred from homology"/>
<feature type="binding site" evidence="9 12">
    <location>
        <begin position="166"/>
        <end position="167"/>
    </location>
    <ligand>
        <name>substrate</name>
    </ligand>
</feature>
<feature type="domain" description="BPG-independent PGAM N-terminal" evidence="15">
    <location>
        <begin position="96"/>
        <end position="306"/>
    </location>
</feature>
<dbReference type="SUPFAM" id="SSF64158">
    <property type="entry name" value="2,3-Bisphosphoglycerate-independent phosphoglycerate mutase, substrate-binding domain"/>
    <property type="match status" value="1"/>
</dbReference>
<dbReference type="InterPro" id="IPR006124">
    <property type="entry name" value="Metalloenzyme"/>
</dbReference>
<dbReference type="PIRSF" id="PIRSF001492">
    <property type="entry name" value="IPGAM"/>
    <property type="match status" value="1"/>
</dbReference>
<evidence type="ECO:0000313" key="16">
    <source>
        <dbReference type="EMBL" id="HAE47894.1"/>
    </source>
</evidence>
<evidence type="ECO:0000256" key="9">
    <source>
        <dbReference type="HAMAP-Rule" id="MF_01038"/>
    </source>
</evidence>
<dbReference type="FunFam" id="3.40.1450.10:FF:000002">
    <property type="entry name" value="2,3-bisphosphoglycerate-independent phosphoglycerate mutase"/>
    <property type="match status" value="1"/>
</dbReference>
<dbReference type="EC" id="5.4.2.12" evidence="9 10"/>
<feature type="binding site" evidence="9 13">
    <location>
        <position position="472"/>
    </location>
    <ligand>
        <name>Mn(2+)</name>
        <dbReference type="ChEBI" id="CHEBI:29035"/>
        <label>1</label>
    </ligand>
</feature>
<feature type="binding site" evidence="9 12">
    <location>
        <position position="345"/>
    </location>
    <ligand>
        <name>substrate</name>
    </ligand>
</feature>
<sequence>MLPEDPSPMTTAHTQPPRPVVLCILDGWGYRAPADDNAIALANTPNWDRLTSEQPMAFLNTSAEEVGLPAGQMGNSEVGHLNIGAGRVVMQELPKIDTALADGSLATNPRMTDFIAALKASGGTAHILGLVSDGGVHSHQDHIAGMAKIIAGQGVPVRIHALLDGRDTPPKSAPEFIRRLEAAVAGAGDIAIATVGGRYWGMDRDKRWERVVRAYDVIVKAGGGRFATAEEAVTAAHAAGTTDEFVDPAAIGDYAGVKPGDGLLMANFRADRAREILHALIDPAFDGFERAIRPDFAAVLGMVEYSSALAKMIPALFPPTQLKNILGEVVAKAGRKQLRIAETEKYAHVTFFLNGGEEQLYEGEERILVPSPKVATYDLQPEMSAPEVTAKLAEAIRSKRFDLIVVNFANGDMVGHSGVLAAAIKAAEAVDAALGEVVAALDEVGGCILITADHGNAEQMFDPETNGPHTAHTTNVVPLVLAGAGAPKGVSLDDGRLADLAPTVLKLMGLAQPAEMTGRVLIHDAAPARRAAGA</sequence>
<feature type="binding site" evidence="9 13">
    <location>
        <position position="76"/>
    </location>
    <ligand>
        <name>Mn(2+)</name>
        <dbReference type="ChEBI" id="CHEBI:29035"/>
        <label>2</label>
    </ligand>
</feature>
<dbReference type="UniPathway" id="UPA00109">
    <property type="reaction ID" value="UER00186"/>
</dbReference>
<dbReference type="Gene3D" id="3.40.720.10">
    <property type="entry name" value="Alkaline Phosphatase, subunit A"/>
    <property type="match status" value="1"/>
</dbReference>
<evidence type="ECO:0000256" key="13">
    <source>
        <dbReference type="PIRSR" id="PIRSR001492-3"/>
    </source>
</evidence>
<dbReference type="Proteomes" id="UP000257706">
    <property type="component" value="Unassembled WGS sequence"/>
</dbReference>
<comment type="cofactor">
    <cofactor evidence="9">
        <name>Mn(2+)</name>
        <dbReference type="ChEBI" id="CHEBI:29035"/>
    </cofactor>
    <text evidence="9">Binds 2 manganese ions per subunit.</text>
</comment>
<comment type="pathway">
    <text evidence="3 9">Carbohydrate degradation; glycolysis; pyruvate from D-glyceraldehyde 3-phosphate: step 3/5.</text>
</comment>
<feature type="binding site" evidence="9 12">
    <location>
        <position position="204"/>
    </location>
    <ligand>
        <name>substrate</name>
    </ligand>
</feature>
<evidence type="ECO:0000256" key="11">
    <source>
        <dbReference type="PIRSR" id="PIRSR001492-1"/>
    </source>
</evidence>
<feature type="binding site" evidence="9 13">
    <location>
        <position position="412"/>
    </location>
    <ligand>
        <name>Mn(2+)</name>
        <dbReference type="ChEBI" id="CHEBI:29035"/>
        <label>1</label>
    </ligand>
</feature>
<evidence type="ECO:0000313" key="17">
    <source>
        <dbReference type="Proteomes" id="UP000257706"/>
    </source>
</evidence>
<dbReference type="GO" id="GO:0006007">
    <property type="term" value="P:glucose catabolic process"/>
    <property type="evidence" value="ECO:0007669"/>
    <property type="project" value="InterPro"/>
</dbReference>
<dbReference type="CDD" id="cd16010">
    <property type="entry name" value="iPGM"/>
    <property type="match status" value="1"/>
</dbReference>
<dbReference type="InterPro" id="IPR036646">
    <property type="entry name" value="PGAM_B_sf"/>
</dbReference>
<keyword evidence="6 9" id="KW-0324">Glycolysis</keyword>
<evidence type="ECO:0000256" key="7">
    <source>
        <dbReference type="ARBA" id="ARBA00023211"/>
    </source>
</evidence>